<evidence type="ECO:0000256" key="9">
    <source>
        <dbReference type="ARBA" id="ARBA00038345"/>
    </source>
</evidence>
<evidence type="ECO:0000256" key="10">
    <source>
        <dbReference type="ARBA" id="ARBA00042242"/>
    </source>
</evidence>
<dbReference type="Gene3D" id="3.30.470.20">
    <property type="entry name" value="ATP-grasp fold, B domain"/>
    <property type="match status" value="1"/>
</dbReference>
<dbReference type="Gene3D" id="3.40.50.20">
    <property type="match status" value="1"/>
</dbReference>
<dbReference type="InterPro" id="IPR020560">
    <property type="entry name" value="PRibGlycinamide_synth_C-dom"/>
</dbReference>
<comment type="pathway">
    <text evidence="3 12">Purine metabolism; IMP biosynthesis via de novo pathway; N(1)-(5-phospho-D-ribosyl)glycinamide from 5-phospho-alpha-D-ribose 1-diphosphate: step 2/2.</text>
</comment>
<dbReference type="UniPathway" id="UPA00074">
    <property type="reaction ID" value="UER00125"/>
</dbReference>
<dbReference type="InterPro" id="IPR020559">
    <property type="entry name" value="PRibGlycinamide_synth_CS"/>
</dbReference>
<dbReference type="Pfam" id="PF02844">
    <property type="entry name" value="GARS_N"/>
    <property type="match status" value="1"/>
</dbReference>
<evidence type="ECO:0000256" key="4">
    <source>
        <dbReference type="ARBA" id="ARBA00013255"/>
    </source>
</evidence>
<evidence type="ECO:0000256" key="6">
    <source>
        <dbReference type="ARBA" id="ARBA00022741"/>
    </source>
</evidence>
<dbReference type="Gene3D" id="3.30.1490.20">
    <property type="entry name" value="ATP-grasp fold, A domain"/>
    <property type="match status" value="1"/>
</dbReference>
<evidence type="ECO:0000259" key="14">
    <source>
        <dbReference type="PROSITE" id="PS50975"/>
    </source>
</evidence>
<dbReference type="InterPro" id="IPR000115">
    <property type="entry name" value="PRibGlycinamide_synth"/>
</dbReference>
<dbReference type="InterPro" id="IPR013815">
    <property type="entry name" value="ATP_grasp_subdomain_1"/>
</dbReference>
<comment type="similarity">
    <text evidence="9 12">Belongs to the GARS family.</text>
</comment>
<dbReference type="InterPro" id="IPR020562">
    <property type="entry name" value="PRibGlycinamide_synth_N"/>
</dbReference>
<dbReference type="Pfam" id="PF01071">
    <property type="entry name" value="GARS_A"/>
    <property type="match status" value="1"/>
</dbReference>
<dbReference type="SMART" id="SM01210">
    <property type="entry name" value="GARS_C"/>
    <property type="match status" value="1"/>
</dbReference>
<evidence type="ECO:0000256" key="2">
    <source>
        <dbReference type="ARBA" id="ARBA00001946"/>
    </source>
</evidence>
<dbReference type="SUPFAM" id="SSF56059">
    <property type="entry name" value="Glutathione synthetase ATP-binding domain-like"/>
    <property type="match status" value="1"/>
</dbReference>
<reference evidence="15 16" key="1">
    <citation type="submission" date="2018-02" db="EMBL/GenBank/DDBJ databases">
        <title>Mycoplasma marinum and Mycoplasma todarodis sp. nov., moderately halophilic and psychrotolerant mycoplasmas isolated from cephalopods.</title>
        <authorList>
            <person name="Viver T."/>
        </authorList>
    </citation>
    <scope>NUCLEOTIDE SEQUENCE [LARGE SCALE GENOMIC DNA]</scope>
    <source>
        <strain evidence="15 16">5H</strain>
    </source>
</reference>
<keyword evidence="5 12" id="KW-0436">Ligase</keyword>
<feature type="domain" description="ATP-grasp" evidence="14">
    <location>
        <begin position="107"/>
        <end position="313"/>
    </location>
</feature>
<keyword evidence="6 13" id="KW-0547">Nucleotide-binding</keyword>
<evidence type="ECO:0000256" key="3">
    <source>
        <dbReference type="ARBA" id="ARBA00005174"/>
    </source>
</evidence>
<dbReference type="NCBIfam" id="TIGR00877">
    <property type="entry name" value="purD"/>
    <property type="match status" value="1"/>
</dbReference>
<dbReference type="GO" id="GO:0009113">
    <property type="term" value="P:purine nucleobase biosynthetic process"/>
    <property type="evidence" value="ECO:0007669"/>
    <property type="project" value="InterPro"/>
</dbReference>
<dbReference type="GO" id="GO:0006189">
    <property type="term" value="P:'de novo' IMP biosynthetic process"/>
    <property type="evidence" value="ECO:0007669"/>
    <property type="project" value="UniProtKB-UniRule"/>
</dbReference>
<dbReference type="SUPFAM" id="SSF51246">
    <property type="entry name" value="Rudiment single hybrid motif"/>
    <property type="match status" value="1"/>
</dbReference>
<dbReference type="PROSITE" id="PS00184">
    <property type="entry name" value="GARS"/>
    <property type="match status" value="1"/>
</dbReference>
<dbReference type="SMART" id="SM01209">
    <property type="entry name" value="GARS_A"/>
    <property type="match status" value="1"/>
</dbReference>
<evidence type="ECO:0000256" key="12">
    <source>
        <dbReference type="HAMAP-Rule" id="MF_00138"/>
    </source>
</evidence>
<organism evidence="15 16">
    <name type="scientific">Mycoplasma todarodis</name>
    <dbReference type="NCBI Taxonomy" id="1937191"/>
    <lineage>
        <taxon>Bacteria</taxon>
        <taxon>Bacillati</taxon>
        <taxon>Mycoplasmatota</taxon>
        <taxon>Mollicutes</taxon>
        <taxon>Mycoplasmataceae</taxon>
        <taxon>Mycoplasma</taxon>
    </lineage>
</organism>
<evidence type="ECO:0000256" key="1">
    <source>
        <dbReference type="ARBA" id="ARBA00001936"/>
    </source>
</evidence>
<dbReference type="PANTHER" id="PTHR43472:SF1">
    <property type="entry name" value="PHOSPHORIBOSYLAMINE--GLYCINE LIGASE, CHLOROPLASTIC"/>
    <property type="match status" value="1"/>
</dbReference>
<dbReference type="OrthoDB" id="9807240at2"/>
<evidence type="ECO:0000256" key="7">
    <source>
        <dbReference type="ARBA" id="ARBA00022755"/>
    </source>
</evidence>
<keyword evidence="16" id="KW-1185">Reference proteome</keyword>
<comment type="catalytic activity">
    <reaction evidence="12">
        <text>5-phospho-beta-D-ribosylamine + glycine + ATP = N(1)-(5-phospho-beta-D-ribosyl)glycinamide + ADP + phosphate + H(+)</text>
        <dbReference type="Rhea" id="RHEA:17453"/>
        <dbReference type="ChEBI" id="CHEBI:15378"/>
        <dbReference type="ChEBI" id="CHEBI:30616"/>
        <dbReference type="ChEBI" id="CHEBI:43474"/>
        <dbReference type="ChEBI" id="CHEBI:57305"/>
        <dbReference type="ChEBI" id="CHEBI:58681"/>
        <dbReference type="ChEBI" id="CHEBI:143788"/>
        <dbReference type="ChEBI" id="CHEBI:456216"/>
        <dbReference type="EC" id="6.3.4.13"/>
    </reaction>
</comment>
<gene>
    <name evidence="12" type="primary">purD</name>
    <name evidence="15" type="ORF">C4B25_02265</name>
</gene>
<evidence type="ECO:0000313" key="15">
    <source>
        <dbReference type="EMBL" id="TCG11093.1"/>
    </source>
</evidence>
<dbReference type="Proteomes" id="UP000291072">
    <property type="component" value="Unassembled WGS sequence"/>
</dbReference>
<accession>A0A4R0XKC7</accession>
<evidence type="ECO:0000256" key="11">
    <source>
        <dbReference type="ARBA" id="ARBA00042864"/>
    </source>
</evidence>
<comment type="cofactor">
    <cofactor evidence="1">
        <name>Mn(2+)</name>
        <dbReference type="ChEBI" id="CHEBI:29035"/>
    </cofactor>
</comment>
<dbReference type="InterPro" id="IPR037123">
    <property type="entry name" value="PRibGlycinamide_synth_C_sf"/>
</dbReference>
<protein>
    <recommendedName>
        <fullName evidence="4 12">Phosphoribosylamine--glycine ligase</fullName>
        <ecNumber evidence="4 12">6.3.4.13</ecNumber>
    </recommendedName>
    <alternativeName>
        <fullName evidence="12">GARS</fullName>
    </alternativeName>
    <alternativeName>
        <fullName evidence="10 12">Glycinamide ribonucleotide synthetase</fullName>
    </alternativeName>
    <alternativeName>
        <fullName evidence="11 12">Phosphoribosylglycinamide synthetase</fullName>
    </alternativeName>
</protein>
<dbReference type="EC" id="6.3.4.13" evidence="4 12"/>
<dbReference type="InterPro" id="IPR011054">
    <property type="entry name" value="Rudment_hybrid_motif"/>
</dbReference>
<dbReference type="SUPFAM" id="SSF52440">
    <property type="entry name" value="PreATP-grasp domain"/>
    <property type="match status" value="1"/>
</dbReference>
<evidence type="ECO:0000313" key="16">
    <source>
        <dbReference type="Proteomes" id="UP000291072"/>
    </source>
</evidence>
<dbReference type="GO" id="GO:0046872">
    <property type="term" value="F:metal ion binding"/>
    <property type="evidence" value="ECO:0007669"/>
    <property type="project" value="InterPro"/>
</dbReference>
<evidence type="ECO:0000256" key="13">
    <source>
        <dbReference type="PROSITE-ProRule" id="PRU00409"/>
    </source>
</evidence>
<name>A0A4R0XKC7_9MOLU</name>
<dbReference type="Gene3D" id="3.90.600.10">
    <property type="entry name" value="Phosphoribosylglycinamide synthetase, C-terminal domain"/>
    <property type="match status" value="1"/>
</dbReference>
<comment type="cofactor">
    <cofactor evidence="2">
        <name>Mg(2+)</name>
        <dbReference type="ChEBI" id="CHEBI:18420"/>
    </cofactor>
</comment>
<dbReference type="GO" id="GO:0004637">
    <property type="term" value="F:phosphoribosylamine-glycine ligase activity"/>
    <property type="evidence" value="ECO:0007669"/>
    <property type="project" value="UniProtKB-UniRule"/>
</dbReference>
<dbReference type="InterPro" id="IPR020561">
    <property type="entry name" value="PRibGlycinamid_synth_ATP-grasp"/>
</dbReference>
<dbReference type="Pfam" id="PF02843">
    <property type="entry name" value="GARS_C"/>
    <property type="match status" value="1"/>
</dbReference>
<dbReference type="RefSeq" id="WP_131613438.1">
    <property type="nucleotide sequence ID" value="NZ_PSZP01000013.1"/>
</dbReference>
<dbReference type="InterPro" id="IPR016185">
    <property type="entry name" value="PreATP-grasp_dom_sf"/>
</dbReference>
<dbReference type="PROSITE" id="PS50975">
    <property type="entry name" value="ATP_GRASP"/>
    <property type="match status" value="1"/>
</dbReference>
<dbReference type="InterPro" id="IPR011761">
    <property type="entry name" value="ATP-grasp"/>
</dbReference>
<dbReference type="EMBL" id="PSZP01000013">
    <property type="protein sequence ID" value="TCG11093.1"/>
    <property type="molecule type" value="Genomic_DNA"/>
</dbReference>
<evidence type="ECO:0000256" key="5">
    <source>
        <dbReference type="ARBA" id="ARBA00022598"/>
    </source>
</evidence>
<dbReference type="PANTHER" id="PTHR43472">
    <property type="entry name" value="PHOSPHORIBOSYLAMINE--GLYCINE LIGASE"/>
    <property type="match status" value="1"/>
</dbReference>
<dbReference type="HAMAP" id="MF_00138">
    <property type="entry name" value="GARS"/>
    <property type="match status" value="1"/>
</dbReference>
<dbReference type="GO" id="GO:0005524">
    <property type="term" value="F:ATP binding"/>
    <property type="evidence" value="ECO:0007669"/>
    <property type="project" value="UniProtKB-UniRule"/>
</dbReference>
<proteinExistence type="inferred from homology"/>
<comment type="caution">
    <text evidence="15">The sequence shown here is derived from an EMBL/GenBank/DDBJ whole genome shotgun (WGS) entry which is preliminary data.</text>
</comment>
<keyword evidence="8 13" id="KW-0067">ATP-binding</keyword>
<evidence type="ECO:0000256" key="8">
    <source>
        <dbReference type="ARBA" id="ARBA00022840"/>
    </source>
</evidence>
<dbReference type="AlphaFoldDB" id="A0A4R0XKC7"/>
<sequence length="414" mass="46201">MKFLIIGNGGREDAIAWKLLQSTKVERVHILPRSVRKNPKLTSHDIEIDKHDDILKLSLKESIDIVIIGPEIPLCAGLSDLLRKNKIKVFGPSKKAAQLEGSKAFAKKMMKEFSIPTASSIETNDYNEAITYVQDFNKWPIVIKADGLASGKGVLIAREMGEAQDFLQKVLEEDVFNSGKKVVIEEFLDGVEFSLLAFVNRSGIFPLKVVRDYKKAYDGDKGLNTGGMGIITSLADITDEDIEYGVEKIVKPIIKGLSEKGIEYEGVLYAGLMKTKTGIYTIEFNVRFGDPETEGLMPIIENDLADIFDKMVNHKPITIRYNLKSCIGVVVAKEGYPSIYSKGATLNIPNNLKYFNMGISENNKGELISNGGRVILAYEVADTIQEARKNIYAKLKTLENNKEFFFRKDIGKEK</sequence>
<keyword evidence="7 12" id="KW-0658">Purine biosynthesis</keyword>